<accession>A0AAC9XX18</accession>
<dbReference type="InterPro" id="IPR005119">
    <property type="entry name" value="LysR_subst-bd"/>
</dbReference>
<dbReference type="GO" id="GO:0003700">
    <property type="term" value="F:DNA-binding transcription factor activity"/>
    <property type="evidence" value="ECO:0007669"/>
    <property type="project" value="InterPro"/>
</dbReference>
<dbReference type="InterPro" id="IPR036388">
    <property type="entry name" value="WH-like_DNA-bd_sf"/>
</dbReference>
<keyword evidence="7" id="KW-1185">Reference proteome</keyword>
<dbReference type="AlphaFoldDB" id="A0AAC9XX18"/>
<feature type="domain" description="HTH lysR-type" evidence="5">
    <location>
        <begin position="3"/>
        <end position="60"/>
    </location>
</feature>
<dbReference type="Pfam" id="PF03466">
    <property type="entry name" value="LysR_substrate"/>
    <property type="match status" value="1"/>
</dbReference>
<evidence type="ECO:0000256" key="4">
    <source>
        <dbReference type="ARBA" id="ARBA00023163"/>
    </source>
</evidence>
<sequence>MQTPIRGLRSFCFAARSLSFKHAANELYLTPSAVSHQIKQLEEQLGIELFVRKTRSISLTAAGKDFFEAISPIVSTLESTINEFSQMQQNTNLTITLPEFFASELLMPRLREWTSAHPNINLQMDTLKTRKELTRHSDLSIVLSSNKPTEGVVTELFNLEYIPACNKNLLAQWKDDHCKALNQVPLILHKARPWAWHQWAEKAGIVDFSPTQIIQIDSMFGVARAAQQGMGIALIPLPISQSWLDELWLYKLFERPLTTKDKYYLVQHEPSNVNHPLDLFAKWVIATFKNTQTKPID</sequence>
<protein>
    <recommendedName>
        <fullName evidence="5">HTH lysR-type domain-containing protein</fullName>
    </recommendedName>
</protein>
<dbReference type="GO" id="GO:0043565">
    <property type="term" value="F:sequence-specific DNA binding"/>
    <property type="evidence" value="ECO:0007669"/>
    <property type="project" value="TreeGrafter"/>
</dbReference>
<name>A0AAC9XX18_9GAMM</name>
<dbReference type="Proteomes" id="UP000198329">
    <property type="component" value="Chromosome I"/>
</dbReference>
<dbReference type="KEGG" id="png:PNIG_a1916"/>
<keyword evidence="2" id="KW-0805">Transcription regulation</keyword>
<dbReference type="PANTHER" id="PTHR30537">
    <property type="entry name" value="HTH-TYPE TRANSCRIPTIONAL REGULATOR"/>
    <property type="match status" value="1"/>
</dbReference>
<dbReference type="Gene3D" id="3.40.190.10">
    <property type="entry name" value="Periplasmic binding protein-like II"/>
    <property type="match status" value="2"/>
</dbReference>
<dbReference type="InterPro" id="IPR000847">
    <property type="entry name" value="LysR_HTH_N"/>
</dbReference>
<keyword evidence="3" id="KW-0238">DNA-binding</keyword>
<keyword evidence="4" id="KW-0804">Transcription</keyword>
<dbReference type="FunFam" id="1.10.10.10:FF:000001">
    <property type="entry name" value="LysR family transcriptional regulator"/>
    <property type="match status" value="1"/>
</dbReference>
<evidence type="ECO:0000256" key="1">
    <source>
        <dbReference type="ARBA" id="ARBA00009437"/>
    </source>
</evidence>
<evidence type="ECO:0000259" key="5">
    <source>
        <dbReference type="PROSITE" id="PS50931"/>
    </source>
</evidence>
<dbReference type="PROSITE" id="PS50931">
    <property type="entry name" value="HTH_LYSR"/>
    <property type="match status" value="1"/>
</dbReference>
<dbReference type="RefSeq" id="WP_089368239.1">
    <property type="nucleotide sequence ID" value="NZ_BJXZ01000008.1"/>
</dbReference>
<evidence type="ECO:0000256" key="3">
    <source>
        <dbReference type="ARBA" id="ARBA00023125"/>
    </source>
</evidence>
<dbReference type="EMBL" id="CP011036">
    <property type="protein sequence ID" value="ASM54001.1"/>
    <property type="molecule type" value="Genomic_DNA"/>
</dbReference>
<dbReference type="GeneID" id="300941655"/>
<evidence type="ECO:0000313" key="6">
    <source>
        <dbReference type="EMBL" id="ASM54001.1"/>
    </source>
</evidence>
<dbReference type="Pfam" id="PF00126">
    <property type="entry name" value="HTH_1"/>
    <property type="match status" value="1"/>
</dbReference>
<reference evidence="6 7" key="1">
    <citation type="submission" date="2015-03" db="EMBL/GenBank/DDBJ databases">
        <authorList>
            <person name="Xie B.-B."/>
            <person name="Rong J.-C."/>
            <person name="Qin Q.-L."/>
            <person name="Zhang Y.-Z."/>
        </authorList>
    </citation>
    <scope>NUCLEOTIDE SEQUENCE [LARGE SCALE GENOMIC DNA]</scope>
    <source>
        <strain evidence="6 7">KMM 661</strain>
    </source>
</reference>
<dbReference type="Gene3D" id="1.10.10.10">
    <property type="entry name" value="Winged helix-like DNA-binding domain superfamily/Winged helix DNA-binding domain"/>
    <property type="match status" value="1"/>
</dbReference>
<organism evidence="6 7">
    <name type="scientific">Pseudoalteromonas nigrifaciens</name>
    <dbReference type="NCBI Taxonomy" id="28109"/>
    <lineage>
        <taxon>Bacteria</taxon>
        <taxon>Pseudomonadati</taxon>
        <taxon>Pseudomonadota</taxon>
        <taxon>Gammaproteobacteria</taxon>
        <taxon>Alteromonadales</taxon>
        <taxon>Pseudoalteromonadaceae</taxon>
        <taxon>Pseudoalteromonas</taxon>
    </lineage>
</organism>
<gene>
    <name evidence="6" type="ORF">PNIG_a1916</name>
</gene>
<dbReference type="SUPFAM" id="SSF46785">
    <property type="entry name" value="Winged helix' DNA-binding domain"/>
    <property type="match status" value="1"/>
</dbReference>
<evidence type="ECO:0000313" key="7">
    <source>
        <dbReference type="Proteomes" id="UP000198329"/>
    </source>
</evidence>
<dbReference type="GO" id="GO:0006351">
    <property type="term" value="P:DNA-templated transcription"/>
    <property type="evidence" value="ECO:0007669"/>
    <property type="project" value="TreeGrafter"/>
</dbReference>
<dbReference type="InterPro" id="IPR036390">
    <property type="entry name" value="WH_DNA-bd_sf"/>
</dbReference>
<dbReference type="PANTHER" id="PTHR30537:SF74">
    <property type="entry name" value="HTH-TYPE TRANSCRIPTIONAL REGULATOR TRPI"/>
    <property type="match status" value="1"/>
</dbReference>
<evidence type="ECO:0000256" key="2">
    <source>
        <dbReference type="ARBA" id="ARBA00023015"/>
    </source>
</evidence>
<dbReference type="PRINTS" id="PR00039">
    <property type="entry name" value="HTHLYSR"/>
</dbReference>
<proteinExistence type="inferred from homology"/>
<dbReference type="InterPro" id="IPR058163">
    <property type="entry name" value="LysR-type_TF_proteobact-type"/>
</dbReference>
<dbReference type="SUPFAM" id="SSF53850">
    <property type="entry name" value="Periplasmic binding protein-like II"/>
    <property type="match status" value="1"/>
</dbReference>
<comment type="similarity">
    <text evidence="1">Belongs to the LysR transcriptional regulatory family.</text>
</comment>